<accession>A0ABD1YEV9</accession>
<feature type="region of interest" description="Disordered" evidence="1">
    <location>
        <begin position="1"/>
        <end position="25"/>
    </location>
</feature>
<reference evidence="2 3" key="1">
    <citation type="submission" date="2024-09" db="EMBL/GenBank/DDBJ databases">
        <title>Chromosome-scale assembly of Riccia fluitans.</title>
        <authorList>
            <person name="Paukszto L."/>
            <person name="Sawicki J."/>
            <person name="Karawczyk K."/>
            <person name="Piernik-Szablinska J."/>
            <person name="Szczecinska M."/>
            <person name="Mazdziarz M."/>
        </authorList>
    </citation>
    <scope>NUCLEOTIDE SEQUENCE [LARGE SCALE GENOMIC DNA]</scope>
    <source>
        <strain evidence="2">Rf_01</strain>
        <tissue evidence="2">Aerial parts of the thallus</tissue>
    </source>
</reference>
<proteinExistence type="predicted"/>
<keyword evidence="3" id="KW-1185">Reference proteome</keyword>
<evidence type="ECO:0000256" key="1">
    <source>
        <dbReference type="SAM" id="MobiDB-lite"/>
    </source>
</evidence>
<gene>
    <name evidence="2" type="ORF">R1flu_008307</name>
</gene>
<name>A0ABD1YEV9_9MARC</name>
<comment type="caution">
    <text evidence="2">The sequence shown here is derived from an EMBL/GenBank/DDBJ whole genome shotgun (WGS) entry which is preliminary data.</text>
</comment>
<organism evidence="2 3">
    <name type="scientific">Riccia fluitans</name>
    <dbReference type="NCBI Taxonomy" id="41844"/>
    <lineage>
        <taxon>Eukaryota</taxon>
        <taxon>Viridiplantae</taxon>
        <taxon>Streptophyta</taxon>
        <taxon>Embryophyta</taxon>
        <taxon>Marchantiophyta</taxon>
        <taxon>Marchantiopsida</taxon>
        <taxon>Marchantiidae</taxon>
        <taxon>Marchantiales</taxon>
        <taxon>Ricciaceae</taxon>
        <taxon>Riccia</taxon>
    </lineage>
</organism>
<evidence type="ECO:0000313" key="3">
    <source>
        <dbReference type="Proteomes" id="UP001605036"/>
    </source>
</evidence>
<evidence type="ECO:0000313" key="2">
    <source>
        <dbReference type="EMBL" id="KAL2624062.1"/>
    </source>
</evidence>
<dbReference type="AlphaFoldDB" id="A0ABD1YEV9"/>
<protein>
    <submittedName>
        <fullName evidence="2">Uncharacterized protein</fullName>
    </submittedName>
</protein>
<dbReference type="EMBL" id="JBHFFA010000005">
    <property type="protein sequence ID" value="KAL2624062.1"/>
    <property type="molecule type" value="Genomic_DNA"/>
</dbReference>
<feature type="compositionally biased region" description="Polar residues" evidence="1">
    <location>
        <begin position="1"/>
        <end position="18"/>
    </location>
</feature>
<sequence length="85" mass="9510">MDLCTSEENGYGRTQRSATRPLDRLDRMDEGKCKKAGLKLRCEQRYTLIVEYDPPEVGLPAAAARYNLHGSLILVQGSNSLRALQ</sequence>
<dbReference type="Proteomes" id="UP001605036">
    <property type="component" value="Unassembled WGS sequence"/>
</dbReference>